<dbReference type="PROSITE" id="PS51186">
    <property type="entry name" value="GNAT"/>
    <property type="match status" value="1"/>
</dbReference>
<dbReference type="CDD" id="cd04301">
    <property type="entry name" value="NAT_SF"/>
    <property type="match status" value="1"/>
</dbReference>
<dbReference type="InterPro" id="IPR016181">
    <property type="entry name" value="Acyl_CoA_acyltransferase"/>
</dbReference>
<dbReference type="Gene3D" id="3.40.630.30">
    <property type="match status" value="1"/>
</dbReference>
<dbReference type="Pfam" id="PF00583">
    <property type="entry name" value="Acetyltransf_1"/>
    <property type="match status" value="1"/>
</dbReference>
<protein>
    <submittedName>
        <fullName evidence="2">N-acetyltransferase</fullName>
    </submittedName>
</protein>
<dbReference type="SUPFAM" id="SSF55729">
    <property type="entry name" value="Acyl-CoA N-acyltransferases (Nat)"/>
    <property type="match status" value="1"/>
</dbReference>
<reference evidence="2" key="1">
    <citation type="submission" date="2019-02" db="EMBL/GenBank/DDBJ databases">
        <authorList>
            <person name="Li S.-H."/>
        </authorList>
    </citation>
    <scope>NUCLEOTIDE SEQUENCE</scope>
    <source>
        <strain evidence="2">IMCC11814</strain>
    </source>
</reference>
<organism evidence="2 3">
    <name type="scientific">Candidatus Marimicrobium litorale</name>
    <dbReference type="NCBI Taxonomy" id="2518991"/>
    <lineage>
        <taxon>Bacteria</taxon>
        <taxon>Pseudomonadati</taxon>
        <taxon>Pseudomonadota</taxon>
        <taxon>Gammaproteobacteria</taxon>
        <taxon>Cellvibrionales</taxon>
        <taxon>Halieaceae</taxon>
        <taxon>Marimicrobium</taxon>
    </lineage>
</organism>
<dbReference type="RefSeq" id="WP_279249407.1">
    <property type="nucleotide sequence ID" value="NZ_SHNO01000001.1"/>
</dbReference>
<evidence type="ECO:0000259" key="1">
    <source>
        <dbReference type="PROSITE" id="PS51186"/>
    </source>
</evidence>
<keyword evidence="3" id="KW-1185">Reference proteome</keyword>
<name>A0ABT3T5Z1_9GAMM</name>
<evidence type="ECO:0000313" key="2">
    <source>
        <dbReference type="EMBL" id="MCX2977698.1"/>
    </source>
</evidence>
<dbReference type="Proteomes" id="UP001143304">
    <property type="component" value="Unassembled WGS sequence"/>
</dbReference>
<feature type="domain" description="N-acetyltransferase" evidence="1">
    <location>
        <begin position="3"/>
        <end position="140"/>
    </location>
</feature>
<proteinExistence type="predicted"/>
<dbReference type="PANTHER" id="PTHR43072">
    <property type="entry name" value="N-ACETYLTRANSFERASE"/>
    <property type="match status" value="1"/>
</dbReference>
<accession>A0ABT3T5Z1</accession>
<dbReference type="PANTHER" id="PTHR43072:SF60">
    <property type="entry name" value="L-2,4-DIAMINOBUTYRIC ACID ACETYLTRANSFERASE"/>
    <property type="match status" value="1"/>
</dbReference>
<dbReference type="EMBL" id="SHNO01000001">
    <property type="protein sequence ID" value="MCX2977698.1"/>
    <property type="molecule type" value="Genomic_DNA"/>
</dbReference>
<evidence type="ECO:0000313" key="3">
    <source>
        <dbReference type="Proteomes" id="UP001143304"/>
    </source>
</evidence>
<comment type="caution">
    <text evidence="2">The sequence shown here is derived from an EMBL/GenBank/DDBJ whole genome shotgun (WGS) entry which is preliminary data.</text>
</comment>
<dbReference type="InterPro" id="IPR000182">
    <property type="entry name" value="GNAT_dom"/>
</dbReference>
<gene>
    <name evidence="2" type="ORF">EYC82_10060</name>
</gene>
<sequence>MSIQIRRANPQDIDNVLPLVRDFVTSFEIVEPNFRQSYANILESSDAVALVAVDEGALIGYCLGFCHDTFYANGNVAWLEEIMVSSSHRRQRVGESLMTSFEEWAKSKGAVLSALATRRAATFYQAIEYEESAAYFRKLL</sequence>